<dbReference type="PRINTS" id="PR00778">
    <property type="entry name" value="HTHARSR"/>
</dbReference>
<dbReference type="InterPro" id="IPR051081">
    <property type="entry name" value="HTH_MetalResp_TranReg"/>
</dbReference>
<proteinExistence type="predicted"/>
<dbReference type="InterPro" id="IPR036388">
    <property type="entry name" value="WH-like_DNA-bd_sf"/>
</dbReference>
<dbReference type="InterPro" id="IPR001845">
    <property type="entry name" value="HTH_ArsR_DNA-bd_dom"/>
</dbReference>
<feature type="domain" description="HTH arsR-type" evidence="4">
    <location>
        <begin position="8"/>
        <end position="106"/>
    </location>
</feature>
<dbReference type="GO" id="GO:0003700">
    <property type="term" value="F:DNA-binding transcription factor activity"/>
    <property type="evidence" value="ECO:0007669"/>
    <property type="project" value="InterPro"/>
</dbReference>
<dbReference type="Pfam" id="PF01022">
    <property type="entry name" value="HTH_5"/>
    <property type="match status" value="1"/>
</dbReference>
<keyword evidence="1" id="KW-0805">Transcription regulation</keyword>
<organism evidence="5 6">
    <name type="scientific">Christiangramia oceanisediminis</name>
    <dbReference type="NCBI Taxonomy" id="2920386"/>
    <lineage>
        <taxon>Bacteria</taxon>
        <taxon>Pseudomonadati</taxon>
        <taxon>Bacteroidota</taxon>
        <taxon>Flavobacteriia</taxon>
        <taxon>Flavobacteriales</taxon>
        <taxon>Flavobacteriaceae</taxon>
        <taxon>Christiangramia</taxon>
    </lineage>
</organism>
<reference evidence="5" key="1">
    <citation type="submission" date="2022-07" db="EMBL/GenBank/DDBJ databases">
        <title>Gramela sediminis sp. nov., isolated from deep-sea sediment of the Indian Ocean.</title>
        <authorList>
            <person name="Shi H."/>
        </authorList>
    </citation>
    <scope>NUCLEOTIDE SEQUENCE</scope>
    <source>
        <strain evidence="5">GC03-9</strain>
    </source>
</reference>
<keyword evidence="2" id="KW-0238">DNA-binding</keyword>
<keyword evidence="3" id="KW-0804">Transcription</keyword>
<evidence type="ECO:0000256" key="3">
    <source>
        <dbReference type="ARBA" id="ARBA00023163"/>
    </source>
</evidence>
<dbReference type="SMART" id="SM00418">
    <property type="entry name" value="HTH_ARSR"/>
    <property type="match status" value="1"/>
</dbReference>
<dbReference type="PANTHER" id="PTHR33154">
    <property type="entry name" value="TRANSCRIPTIONAL REGULATOR, ARSR FAMILY"/>
    <property type="match status" value="1"/>
</dbReference>
<dbReference type="Proteomes" id="UP001155280">
    <property type="component" value="Unassembled WGS sequence"/>
</dbReference>
<sequence>MGVTKTDLFTKEQNELAILAKAFAHPARIAILQHLLKANTCINSDLVNELGLAQATISQHLRELKNAGLLQGNIEGVSMSYCIHPENWNRVKDLFNGMFDKIQHCGPKDECC</sequence>
<dbReference type="CDD" id="cd00090">
    <property type="entry name" value="HTH_ARSR"/>
    <property type="match status" value="1"/>
</dbReference>
<keyword evidence="6" id="KW-1185">Reference proteome</keyword>
<dbReference type="InterPro" id="IPR036390">
    <property type="entry name" value="WH_DNA-bd_sf"/>
</dbReference>
<dbReference type="NCBIfam" id="NF033788">
    <property type="entry name" value="HTH_metalloreg"/>
    <property type="match status" value="1"/>
</dbReference>
<evidence type="ECO:0000313" key="6">
    <source>
        <dbReference type="Proteomes" id="UP001155280"/>
    </source>
</evidence>
<gene>
    <name evidence="5" type="ORF">MKO06_13865</name>
</gene>
<dbReference type="RefSeq" id="WP_241552671.1">
    <property type="nucleotide sequence ID" value="NZ_JANCNS010000003.1"/>
</dbReference>
<dbReference type="InterPro" id="IPR011991">
    <property type="entry name" value="ArsR-like_HTH"/>
</dbReference>
<name>A0A9X2KZ63_9FLAO</name>
<dbReference type="GO" id="GO:0003677">
    <property type="term" value="F:DNA binding"/>
    <property type="evidence" value="ECO:0007669"/>
    <property type="project" value="UniProtKB-KW"/>
</dbReference>
<dbReference type="PROSITE" id="PS50987">
    <property type="entry name" value="HTH_ARSR_2"/>
    <property type="match status" value="1"/>
</dbReference>
<dbReference type="AlphaFoldDB" id="A0A9X2KZ63"/>
<evidence type="ECO:0000313" key="5">
    <source>
        <dbReference type="EMBL" id="MCP9201000.1"/>
    </source>
</evidence>
<dbReference type="PANTHER" id="PTHR33154:SF15">
    <property type="entry name" value="REGULATORY PROTEIN ARSR"/>
    <property type="match status" value="1"/>
</dbReference>
<accession>A0A9X2KZ63</accession>
<comment type="caution">
    <text evidence="5">The sequence shown here is derived from an EMBL/GenBank/DDBJ whole genome shotgun (WGS) entry which is preliminary data.</text>
</comment>
<dbReference type="EMBL" id="JANCNS010000003">
    <property type="protein sequence ID" value="MCP9201000.1"/>
    <property type="molecule type" value="Genomic_DNA"/>
</dbReference>
<dbReference type="SUPFAM" id="SSF46785">
    <property type="entry name" value="Winged helix' DNA-binding domain"/>
    <property type="match status" value="1"/>
</dbReference>
<protein>
    <submittedName>
        <fullName evidence="5">Metalloregulator ArsR/SmtB family transcription factor</fullName>
    </submittedName>
</protein>
<evidence type="ECO:0000256" key="2">
    <source>
        <dbReference type="ARBA" id="ARBA00023125"/>
    </source>
</evidence>
<evidence type="ECO:0000259" key="4">
    <source>
        <dbReference type="PROSITE" id="PS50987"/>
    </source>
</evidence>
<evidence type="ECO:0000256" key="1">
    <source>
        <dbReference type="ARBA" id="ARBA00023015"/>
    </source>
</evidence>
<dbReference type="Gene3D" id="1.10.10.10">
    <property type="entry name" value="Winged helix-like DNA-binding domain superfamily/Winged helix DNA-binding domain"/>
    <property type="match status" value="1"/>
</dbReference>